<dbReference type="InterPro" id="IPR018958">
    <property type="entry name" value="Knr4/Smi1-like_dom"/>
</dbReference>
<accession>A0A163KAQ4</accession>
<protein>
    <recommendedName>
        <fullName evidence="1">Knr4/Smi1-like domain-containing protein</fullName>
    </recommendedName>
</protein>
<dbReference type="EMBL" id="LWMH01000001">
    <property type="protein sequence ID" value="KZS47102.1"/>
    <property type="molecule type" value="Genomic_DNA"/>
</dbReference>
<dbReference type="GeneID" id="97557514"/>
<comment type="caution">
    <text evidence="2">The sequence shown here is derived from an EMBL/GenBank/DDBJ whole genome shotgun (WGS) entry which is preliminary data.</text>
</comment>
<dbReference type="SUPFAM" id="SSF160631">
    <property type="entry name" value="SMI1/KNR4-like"/>
    <property type="match status" value="1"/>
</dbReference>
<dbReference type="RefSeq" id="WP_063478669.1">
    <property type="nucleotide sequence ID" value="NZ_CP147845.1"/>
</dbReference>
<gene>
    <name evidence="2" type="ORF">AWU65_14790</name>
</gene>
<feature type="domain" description="Knr4/Smi1-like" evidence="1">
    <location>
        <begin position="23"/>
        <end position="154"/>
    </location>
</feature>
<organism evidence="2 3">
    <name type="scientific">Paenibacillus glucanolyticus</name>
    <dbReference type="NCBI Taxonomy" id="59843"/>
    <lineage>
        <taxon>Bacteria</taxon>
        <taxon>Bacillati</taxon>
        <taxon>Bacillota</taxon>
        <taxon>Bacilli</taxon>
        <taxon>Bacillales</taxon>
        <taxon>Paenibacillaceae</taxon>
        <taxon>Paenibacillus</taxon>
    </lineage>
</organism>
<name>A0A163KAQ4_9BACL</name>
<dbReference type="OrthoDB" id="2991295at2"/>
<dbReference type="Pfam" id="PF09346">
    <property type="entry name" value="SMI1_KNR4"/>
    <property type="match status" value="1"/>
</dbReference>
<evidence type="ECO:0000259" key="1">
    <source>
        <dbReference type="Pfam" id="PF09346"/>
    </source>
</evidence>
<sequence>MDVREFANRFQKRYPEVDRYEVADHQDISEFEDRLGMKLPQSFCTFVSEFSNGIFLLDCEPIGGVSEKSPCGTVSKSKVILPDLPDKVHIRETDEFIASHRLISLTMFDAVANSNDHWVFICEDGTPNNEYRLGFISQSSKAIVKTLSSFEDWLTIFWDHDNEDEQAVPVFNTFYSTLDDRLEILSD</sequence>
<dbReference type="STRING" id="59843.A3958_14265"/>
<dbReference type="InterPro" id="IPR037883">
    <property type="entry name" value="Knr4/Smi1-like_sf"/>
</dbReference>
<evidence type="ECO:0000313" key="2">
    <source>
        <dbReference type="EMBL" id="KZS47102.1"/>
    </source>
</evidence>
<keyword evidence="3" id="KW-1185">Reference proteome</keyword>
<reference evidence="2" key="1">
    <citation type="journal article" date="2016" name="Genome Announc.">
        <title>Draft genomes of two strains of Paenibacillus glucanolyticus with capability to degrade lignocellulose.</title>
        <authorList>
            <person name="Mathews S.L."/>
            <person name="Pawlak J."/>
            <person name="Grunden A.M."/>
        </authorList>
    </citation>
    <scope>NUCLEOTIDE SEQUENCE [LARGE SCALE GENOMIC DNA]</scope>
    <source>
        <strain evidence="2">SLM1</strain>
    </source>
</reference>
<dbReference type="Proteomes" id="UP000076796">
    <property type="component" value="Unassembled WGS sequence"/>
</dbReference>
<evidence type="ECO:0000313" key="3">
    <source>
        <dbReference type="Proteomes" id="UP000076796"/>
    </source>
</evidence>
<dbReference type="Gene3D" id="3.40.1580.10">
    <property type="entry name" value="SMI1/KNR4-like"/>
    <property type="match status" value="1"/>
</dbReference>
<dbReference type="AlphaFoldDB" id="A0A163KAQ4"/>
<proteinExistence type="predicted"/>